<dbReference type="InterPro" id="IPR051589">
    <property type="entry name" value="Sialate-O-sulfotransferase"/>
</dbReference>
<accession>A0A4Q9M714</accession>
<dbReference type="Proteomes" id="UP000292957">
    <property type="component" value="Unassembled WGS sequence"/>
</dbReference>
<dbReference type="PANTHER" id="PTHR45964:SF5">
    <property type="entry name" value="WSCD FAMILY MEMBER CG9164"/>
    <property type="match status" value="1"/>
</dbReference>
<evidence type="ECO:0000256" key="1">
    <source>
        <dbReference type="ARBA" id="ARBA00022737"/>
    </source>
</evidence>
<dbReference type="Pfam" id="PF01822">
    <property type="entry name" value="WSC"/>
    <property type="match status" value="1"/>
</dbReference>
<dbReference type="InterPro" id="IPR002889">
    <property type="entry name" value="WSC_carb-bd"/>
</dbReference>
<dbReference type="OrthoDB" id="5985073at2759"/>
<sequence>MHAARAFEAPAIPLNWTTLSTCAVDNPARILAGDVTTVTEDNSPAACITSCAAGGFGYAGVEFGDECHCATGLKAPLDEGTAAVCDMACPGDANLSCGGVWSIQLYTVPALRPGSWAYQGCIVDTVETPAFATVTLQNLASNLDLCSNEGITAGATKANETDCNSLCPLPGDAGFEICGGVERLGVYKFIG</sequence>
<dbReference type="SMART" id="SM00321">
    <property type="entry name" value="WSC"/>
    <property type="match status" value="1"/>
</dbReference>
<dbReference type="PANTHER" id="PTHR45964">
    <property type="entry name" value="WSCD FAMILY MEMBER CG9164"/>
    <property type="match status" value="1"/>
</dbReference>
<protein>
    <recommendedName>
        <fullName evidence="2">WSC domain-containing protein</fullName>
    </recommendedName>
</protein>
<proteinExistence type="predicted"/>
<dbReference type="PROSITE" id="PS51212">
    <property type="entry name" value="WSC"/>
    <property type="match status" value="1"/>
</dbReference>
<gene>
    <name evidence="3" type="ORF">BD311DRAFT_811247</name>
</gene>
<dbReference type="EMBL" id="ML143527">
    <property type="protein sequence ID" value="TBU22765.1"/>
    <property type="molecule type" value="Genomic_DNA"/>
</dbReference>
<feature type="domain" description="WSC" evidence="2">
    <location>
        <begin position="16"/>
        <end position="109"/>
    </location>
</feature>
<organism evidence="3">
    <name type="scientific">Dichomitus squalens</name>
    <dbReference type="NCBI Taxonomy" id="114155"/>
    <lineage>
        <taxon>Eukaryota</taxon>
        <taxon>Fungi</taxon>
        <taxon>Dikarya</taxon>
        <taxon>Basidiomycota</taxon>
        <taxon>Agaricomycotina</taxon>
        <taxon>Agaricomycetes</taxon>
        <taxon>Polyporales</taxon>
        <taxon>Polyporaceae</taxon>
        <taxon>Dichomitus</taxon>
    </lineage>
</organism>
<evidence type="ECO:0000313" key="3">
    <source>
        <dbReference type="EMBL" id="TBU22765.1"/>
    </source>
</evidence>
<name>A0A4Q9M714_9APHY</name>
<keyword evidence="1" id="KW-0677">Repeat</keyword>
<dbReference type="AlphaFoldDB" id="A0A4Q9M714"/>
<evidence type="ECO:0000259" key="2">
    <source>
        <dbReference type="PROSITE" id="PS51212"/>
    </source>
</evidence>
<reference evidence="3" key="1">
    <citation type="submission" date="2019-01" db="EMBL/GenBank/DDBJ databases">
        <title>Draft genome sequences of three monokaryotic isolates of the white-rot basidiomycete fungus Dichomitus squalens.</title>
        <authorList>
            <consortium name="DOE Joint Genome Institute"/>
            <person name="Lopez S.C."/>
            <person name="Andreopoulos B."/>
            <person name="Pangilinan J."/>
            <person name="Lipzen A."/>
            <person name="Riley R."/>
            <person name="Ahrendt S."/>
            <person name="Ng V."/>
            <person name="Barry K."/>
            <person name="Daum C."/>
            <person name="Grigoriev I.V."/>
            <person name="Hilden K.S."/>
            <person name="Makela M.R."/>
            <person name="de Vries R.P."/>
        </authorList>
    </citation>
    <scope>NUCLEOTIDE SEQUENCE [LARGE SCALE GENOMIC DNA]</scope>
    <source>
        <strain evidence="3">OM18370.1</strain>
    </source>
</reference>